<evidence type="ECO:0000256" key="2">
    <source>
        <dbReference type="SAM" id="Phobius"/>
    </source>
</evidence>
<sequence length="357" mass="37424">MQTGTRISAIAHAGLIGIAVFGGAFRSEPLPFEVREVTVISAEEYAALTAPRAPDAIENSPRPPSRPAPVEEAPPEPEPPQPVEPEPVVEPEPPRPVEPEPVPVPETPEPEALVVPEPPAPAPSERVAPEPAPTPPEEARPDVVAQPEVVPDETAESPQEPQEPQEATAPEAASDRIVTEAEAESETLATLAPIRSPRPPTVRPERPTPAPTPTAQPAPETQAAPDTSDAVNAALAEALAGSDTPEAPSGPPLSAGEKDALRVAVSQCWNVGSLSSEALKTTVVVAVTMAQDGKPITDSIRMVSSSGGSDGSARDAFGAARRAIIRCGSSGFDLPAEKYDQWRDIEMTFNPERMRIK</sequence>
<dbReference type="EMBL" id="JAELVR010000003">
    <property type="protein sequence ID" value="MBJ6370952.1"/>
    <property type="molecule type" value="Genomic_DNA"/>
</dbReference>
<keyword evidence="2" id="KW-1133">Transmembrane helix</keyword>
<feature type="transmembrane region" description="Helical" evidence="2">
    <location>
        <begin position="7"/>
        <end position="25"/>
    </location>
</feature>
<keyword evidence="2" id="KW-0472">Membrane</keyword>
<protein>
    <submittedName>
        <fullName evidence="3">Energy transducer TonB</fullName>
    </submittedName>
</protein>
<dbReference type="Gene3D" id="3.30.1150.10">
    <property type="match status" value="1"/>
</dbReference>
<feature type="region of interest" description="Disordered" evidence="1">
    <location>
        <begin position="48"/>
        <end position="228"/>
    </location>
</feature>
<feature type="compositionally biased region" description="Pro residues" evidence="1">
    <location>
        <begin position="76"/>
        <end position="91"/>
    </location>
</feature>
<reference evidence="3" key="1">
    <citation type="submission" date="2020-12" db="EMBL/GenBank/DDBJ databases">
        <title>Sedimentitalea sp. nov., isolated from sand in Incheon.</title>
        <authorList>
            <person name="Kim W."/>
        </authorList>
    </citation>
    <scope>NUCLEOTIDE SEQUENCE</scope>
    <source>
        <strain evidence="3">CAU 1593</strain>
    </source>
</reference>
<keyword evidence="2" id="KW-0812">Transmembrane</keyword>
<evidence type="ECO:0000313" key="4">
    <source>
        <dbReference type="Proteomes" id="UP000619079"/>
    </source>
</evidence>
<dbReference type="AlphaFoldDB" id="A0A8J7II02"/>
<dbReference type="Proteomes" id="UP000619079">
    <property type="component" value="Unassembled WGS sequence"/>
</dbReference>
<gene>
    <name evidence="3" type="ORF">JF290_05400</name>
</gene>
<organism evidence="3 4">
    <name type="scientific">Sedimentitalea arenosa</name>
    <dbReference type="NCBI Taxonomy" id="2798803"/>
    <lineage>
        <taxon>Bacteria</taxon>
        <taxon>Pseudomonadati</taxon>
        <taxon>Pseudomonadota</taxon>
        <taxon>Alphaproteobacteria</taxon>
        <taxon>Rhodobacterales</taxon>
        <taxon>Paracoccaceae</taxon>
        <taxon>Sedimentitalea</taxon>
    </lineage>
</organism>
<feature type="compositionally biased region" description="Pro residues" evidence="1">
    <location>
        <begin position="196"/>
        <end position="216"/>
    </location>
</feature>
<keyword evidence="4" id="KW-1185">Reference proteome</keyword>
<dbReference type="RefSeq" id="WP_199023741.1">
    <property type="nucleotide sequence ID" value="NZ_JAELVR010000003.1"/>
</dbReference>
<comment type="caution">
    <text evidence="3">The sequence shown here is derived from an EMBL/GenBank/DDBJ whole genome shotgun (WGS) entry which is preliminary data.</text>
</comment>
<name>A0A8J7II02_9RHOB</name>
<proteinExistence type="predicted"/>
<evidence type="ECO:0000256" key="1">
    <source>
        <dbReference type="SAM" id="MobiDB-lite"/>
    </source>
</evidence>
<feature type="compositionally biased region" description="Low complexity" evidence="1">
    <location>
        <begin position="156"/>
        <end position="172"/>
    </location>
</feature>
<evidence type="ECO:0000313" key="3">
    <source>
        <dbReference type="EMBL" id="MBJ6370952.1"/>
    </source>
</evidence>
<accession>A0A8J7II02</accession>
<feature type="compositionally biased region" description="Low complexity" evidence="1">
    <location>
        <begin position="217"/>
        <end position="228"/>
    </location>
</feature>